<name>A0A511R1A7_9DEIN</name>
<dbReference type="Proteomes" id="UP000321197">
    <property type="component" value="Unassembled WGS sequence"/>
</dbReference>
<dbReference type="OrthoDB" id="9942315at2"/>
<accession>A0A511R1A7</accession>
<organism evidence="1 2">
    <name type="scientific">Meiothermus hypogaeus NBRC 106114</name>
    <dbReference type="NCBI Taxonomy" id="1227553"/>
    <lineage>
        <taxon>Bacteria</taxon>
        <taxon>Thermotogati</taxon>
        <taxon>Deinococcota</taxon>
        <taxon>Deinococci</taxon>
        <taxon>Thermales</taxon>
        <taxon>Thermaceae</taxon>
        <taxon>Meiothermus</taxon>
    </lineage>
</organism>
<comment type="caution">
    <text evidence="1">The sequence shown here is derived from an EMBL/GenBank/DDBJ whole genome shotgun (WGS) entry which is preliminary data.</text>
</comment>
<gene>
    <name evidence="1" type="ORF">MHY01S_15600</name>
</gene>
<dbReference type="AlphaFoldDB" id="A0A511R1A7"/>
<dbReference type="RefSeq" id="WP_147075377.1">
    <property type="nucleotide sequence ID" value="NZ_BJXL01000042.1"/>
</dbReference>
<reference evidence="1 2" key="1">
    <citation type="submission" date="2019-07" db="EMBL/GenBank/DDBJ databases">
        <title>Whole genome shotgun sequence of Meiothermus hypogaeus NBRC 106114.</title>
        <authorList>
            <person name="Hosoyama A."/>
            <person name="Uohara A."/>
            <person name="Ohji S."/>
            <person name="Ichikawa N."/>
        </authorList>
    </citation>
    <scope>NUCLEOTIDE SEQUENCE [LARGE SCALE GENOMIC DNA]</scope>
    <source>
        <strain evidence="1 2">NBRC 106114</strain>
    </source>
</reference>
<protein>
    <submittedName>
        <fullName evidence="1">Uncharacterized protein</fullName>
    </submittedName>
</protein>
<sequence>MQRGWRVWILLAVVLGSTAFALGFSVRGAVRYDLGSNKLGLEGELEYADQLDANLTWGVRLSTRAVPWDGPLVLIVPNGFIEYRTALKESPELSSSAYARAEVGLGWLPQFFPRLVLSGGIDNRYAEFVGLKDVFVQSKLSLDFIPTERLTPGLETRVGLILVPFVPYLAAGVDYNFVNSTLSPKLYAGSLLFLSPQFFLGLEGGLDPSGFVRLFFQFAER</sequence>
<dbReference type="EMBL" id="BJXL01000042">
    <property type="protein sequence ID" value="GEM83394.1"/>
    <property type="molecule type" value="Genomic_DNA"/>
</dbReference>
<proteinExistence type="predicted"/>
<evidence type="ECO:0000313" key="2">
    <source>
        <dbReference type="Proteomes" id="UP000321197"/>
    </source>
</evidence>
<evidence type="ECO:0000313" key="1">
    <source>
        <dbReference type="EMBL" id="GEM83394.1"/>
    </source>
</evidence>